<dbReference type="GO" id="GO:0016491">
    <property type="term" value="F:oxidoreductase activity"/>
    <property type="evidence" value="ECO:0007669"/>
    <property type="project" value="InterPro"/>
</dbReference>
<protein>
    <submittedName>
        <fullName evidence="2">NADPH:quinone reductase</fullName>
    </submittedName>
</protein>
<dbReference type="Proteomes" id="UP000600365">
    <property type="component" value="Unassembled WGS sequence"/>
</dbReference>
<dbReference type="PANTHER" id="PTHR43677:SF4">
    <property type="entry name" value="QUINONE OXIDOREDUCTASE-LIKE PROTEIN 2"/>
    <property type="match status" value="1"/>
</dbReference>
<dbReference type="RefSeq" id="WP_189186099.1">
    <property type="nucleotide sequence ID" value="NZ_BMMM01000004.1"/>
</dbReference>
<name>A0A918D2X3_9ACTN</name>
<dbReference type="InterPro" id="IPR036291">
    <property type="entry name" value="NAD(P)-bd_dom_sf"/>
</dbReference>
<dbReference type="InterPro" id="IPR051397">
    <property type="entry name" value="Zn-ADH-like_protein"/>
</dbReference>
<dbReference type="Gene3D" id="3.90.180.10">
    <property type="entry name" value="Medium-chain alcohol dehydrogenases, catalytic domain"/>
    <property type="match status" value="1"/>
</dbReference>
<dbReference type="SUPFAM" id="SSF51735">
    <property type="entry name" value="NAD(P)-binding Rossmann-fold domains"/>
    <property type="match status" value="1"/>
</dbReference>
<dbReference type="EMBL" id="BMMM01000004">
    <property type="protein sequence ID" value="GGN60544.1"/>
    <property type="molecule type" value="Genomic_DNA"/>
</dbReference>
<gene>
    <name evidence="2" type="primary">qor</name>
    <name evidence="2" type="ORF">GCM10011579_025870</name>
</gene>
<feature type="domain" description="Enoyl reductase (ER)" evidence="1">
    <location>
        <begin position="10"/>
        <end position="321"/>
    </location>
</feature>
<proteinExistence type="predicted"/>
<dbReference type="Gene3D" id="3.40.50.720">
    <property type="entry name" value="NAD(P)-binding Rossmann-like Domain"/>
    <property type="match status" value="1"/>
</dbReference>
<dbReference type="SMART" id="SM00829">
    <property type="entry name" value="PKS_ER"/>
    <property type="match status" value="1"/>
</dbReference>
<dbReference type="InterPro" id="IPR020843">
    <property type="entry name" value="ER"/>
</dbReference>
<organism evidence="2 3">
    <name type="scientific">Streptomyces albiflavescens</name>
    <dbReference type="NCBI Taxonomy" id="1623582"/>
    <lineage>
        <taxon>Bacteria</taxon>
        <taxon>Bacillati</taxon>
        <taxon>Actinomycetota</taxon>
        <taxon>Actinomycetes</taxon>
        <taxon>Kitasatosporales</taxon>
        <taxon>Streptomycetaceae</taxon>
        <taxon>Streptomyces</taxon>
    </lineage>
</organism>
<accession>A0A918D2X3</accession>
<dbReference type="InterPro" id="IPR013149">
    <property type="entry name" value="ADH-like_C"/>
</dbReference>
<evidence type="ECO:0000313" key="2">
    <source>
        <dbReference type="EMBL" id="GGN60544.1"/>
    </source>
</evidence>
<dbReference type="AlphaFoldDB" id="A0A918D2X3"/>
<keyword evidence="3" id="KW-1185">Reference proteome</keyword>
<dbReference type="PANTHER" id="PTHR43677">
    <property type="entry name" value="SHORT-CHAIN DEHYDROGENASE/REDUCTASE"/>
    <property type="match status" value="1"/>
</dbReference>
<evidence type="ECO:0000313" key="3">
    <source>
        <dbReference type="Proteomes" id="UP000600365"/>
    </source>
</evidence>
<dbReference type="InterPro" id="IPR011032">
    <property type="entry name" value="GroES-like_sf"/>
</dbReference>
<dbReference type="SUPFAM" id="SSF50129">
    <property type="entry name" value="GroES-like"/>
    <property type="match status" value="1"/>
</dbReference>
<dbReference type="Pfam" id="PF00107">
    <property type="entry name" value="ADH_zinc_N"/>
    <property type="match status" value="1"/>
</dbReference>
<reference evidence="2 3" key="1">
    <citation type="journal article" date="2014" name="Int. J. Syst. Evol. Microbiol.">
        <title>Complete genome sequence of Corynebacterium casei LMG S-19264T (=DSM 44701T), isolated from a smear-ripened cheese.</title>
        <authorList>
            <consortium name="US DOE Joint Genome Institute (JGI-PGF)"/>
            <person name="Walter F."/>
            <person name="Albersmeier A."/>
            <person name="Kalinowski J."/>
            <person name="Ruckert C."/>
        </authorList>
    </citation>
    <scope>NUCLEOTIDE SEQUENCE [LARGE SCALE GENOMIC DNA]</scope>
    <source>
        <strain evidence="2 3">CGMCC 4.7111</strain>
    </source>
</reference>
<dbReference type="Pfam" id="PF08240">
    <property type="entry name" value="ADH_N"/>
    <property type="match status" value="1"/>
</dbReference>
<dbReference type="InterPro" id="IPR013154">
    <property type="entry name" value="ADH-like_N"/>
</dbReference>
<evidence type="ECO:0000259" key="1">
    <source>
        <dbReference type="SMART" id="SM00829"/>
    </source>
</evidence>
<dbReference type="CDD" id="cd08244">
    <property type="entry name" value="MDR_enoyl_red"/>
    <property type="match status" value="1"/>
</dbReference>
<sequence length="323" mass="32546">MRAAQVKAFGGPEVLTPVEIPDPVPGPGEVVIDVAYADTIFVETQVRAGWGRDFFPVTPPYVPGGGVSGVVSALGADAPAEWLGRRVTAFVTGSYAERALAPASALTAVPDSLDLLPAAALVHDGVTAAGLLELTAVGPTDRVLVLGASGGMGTLLIQLAHARGARVVGVARGAAKLALVRELGADAAVDATDPDWPRAARHALGGSTEAADVVLDGVGGELGAAAFALTADGGRFSAHGAPSGGFSPVDPAEATRRGIKLFGIGDVQFGPADLRRFTSDALNDAAAGRLLPVIGEVFPLERAGEAHGAIEGRELLGKVVLKV</sequence>
<comment type="caution">
    <text evidence="2">The sequence shown here is derived from an EMBL/GenBank/DDBJ whole genome shotgun (WGS) entry which is preliminary data.</text>
</comment>